<reference evidence="2" key="2">
    <citation type="submission" date="2015-02" db="UniProtKB">
        <authorList>
            <consortium name="EnsemblMetazoa"/>
        </authorList>
    </citation>
    <scope>IDENTIFICATION</scope>
</reference>
<dbReference type="HOGENOM" id="CLU_1356186_0_0_1"/>
<dbReference type="EnsemblMetazoa" id="SMAR012546-RA">
    <property type="protein sequence ID" value="SMAR012546-PA"/>
    <property type="gene ID" value="SMAR012546"/>
</dbReference>
<evidence type="ECO:0000313" key="2">
    <source>
        <dbReference type="EnsemblMetazoa" id="SMAR012546-PA"/>
    </source>
</evidence>
<organism evidence="2 3">
    <name type="scientific">Strigamia maritima</name>
    <name type="common">European centipede</name>
    <name type="synonym">Geophilus maritimus</name>
    <dbReference type="NCBI Taxonomy" id="126957"/>
    <lineage>
        <taxon>Eukaryota</taxon>
        <taxon>Metazoa</taxon>
        <taxon>Ecdysozoa</taxon>
        <taxon>Arthropoda</taxon>
        <taxon>Myriapoda</taxon>
        <taxon>Chilopoda</taxon>
        <taxon>Pleurostigmophora</taxon>
        <taxon>Geophilomorpha</taxon>
        <taxon>Linotaeniidae</taxon>
        <taxon>Strigamia</taxon>
    </lineage>
</organism>
<dbReference type="AlphaFoldDB" id="T1JFD4"/>
<dbReference type="Proteomes" id="UP000014500">
    <property type="component" value="Unassembled WGS sequence"/>
</dbReference>
<evidence type="ECO:0000313" key="3">
    <source>
        <dbReference type="Proteomes" id="UP000014500"/>
    </source>
</evidence>
<keyword evidence="3" id="KW-1185">Reference proteome</keyword>
<dbReference type="EMBL" id="AFFK01023635">
    <property type="status" value="NOT_ANNOTATED_CDS"/>
    <property type="molecule type" value="Genomic_DNA"/>
</dbReference>
<reference evidence="3" key="1">
    <citation type="submission" date="2011-05" db="EMBL/GenBank/DDBJ databases">
        <authorList>
            <person name="Richards S.R."/>
            <person name="Qu J."/>
            <person name="Jiang H."/>
            <person name="Jhangiani S.N."/>
            <person name="Agravi P."/>
            <person name="Goodspeed R."/>
            <person name="Gross S."/>
            <person name="Mandapat C."/>
            <person name="Jackson L."/>
            <person name="Mathew T."/>
            <person name="Pu L."/>
            <person name="Thornton R."/>
            <person name="Saada N."/>
            <person name="Wilczek-Boney K.B."/>
            <person name="Lee S."/>
            <person name="Kovar C."/>
            <person name="Wu Y."/>
            <person name="Scherer S.E."/>
            <person name="Worley K.C."/>
            <person name="Muzny D.M."/>
            <person name="Gibbs R."/>
        </authorList>
    </citation>
    <scope>NUCLEOTIDE SEQUENCE</scope>
    <source>
        <strain evidence="3">Brora</strain>
    </source>
</reference>
<dbReference type="InterPro" id="IPR054722">
    <property type="entry name" value="PolX-like_BBD"/>
</dbReference>
<dbReference type="Pfam" id="PF22936">
    <property type="entry name" value="Pol_BBD"/>
    <property type="match status" value="1"/>
</dbReference>
<name>T1JFD4_STRMM</name>
<proteinExistence type="predicted"/>
<evidence type="ECO:0000259" key="1">
    <source>
        <dbReference type="Pfam" id="PF22936"/>
    </source>
</evidence>
<feature type="domain" description="Retrovirus-related Pol polyprotein from transposon TNT 1-94-like beta-barrel" evidence="1">
    <location>
        <begin position="59"/>
        <end position="146"/>
    </location>
</feature>
<protein>
    <recommendedName>
        <fullName evidence="1">Retrovirus-related Pol polyprotein from transposon TNT 1-94-like beta-barrel domain-containing protein</fullName>
    </recommendedName>
</protein>
<accession>T1JFD4</accession>
<dbReference type="PhylomeDB" id="T1JFD4"/>
<sequence length="202" mass="22599">MILYEDQPEDPVESVVTNEIESTSALVENSSLDHFGMLSEVFLEEALLGSTNYFRSDDWVFDTDATCHCHICQNRNLFISFTASEGRSIKSAGEKLETAVKGHGTAAMLSRTGKGKLVQLTFGDTIYAPGIRRNLISGPRLDEKGYNFVGTERKIFIFLSDWLQVVLVEVKDKIGQLYHIVSNVRSDPGLNEMMIPDDNDTR</sequence>